<accession>A0A1Y2UCV7</accession>
<organism evidence="2 5">
    <name type="scientific">Limosilactobacillus reuteri</name>
    <name type="common">Lactobacillus reuteri</name>
    <dbReference type="NCBI Taxonomy" id="1598"/>
    <lineage>
        <taxon>Bacteria</taxon>
        <taxon>Bacillati</taxon>
        <taxon>Bacillota</taxon>
        <taxon>Bacilli</taxon>
        <taxon>Lactobacillales</taxon>
        <taxon>Lactobacillaceae</taxon>
        <taxon>Limosilactobacillus</taxon>
    </lineage>
</organism>
<reference evidence="2 5" key="1">
    <citation type="submission" date="2016-09" db="EMBL/GenBank/DDBJ databases">
        <title>Lactobacillus reuteri KLR3005, genome sequencing and assembly.</title>
        <authorList>
            <person name="Lee J.-Y."/>
            <person name="Kim E.B."/>
            <person name="Choi Y.-J."/>
        </authorList>
    </citation>
    <scope>NUCLEOTIDE SEQUENCE [LARGE SCALE GENOMIC DNA]</scope>
    <source>
        <strain evidence="2 5">KLR3005</strain>
    </source>
</reference>
<dbReference type="Proteomes" id="UP000194219">
    <property type="component" value="Unassembled WGS sequence"/>
</dbReference>
<proteinExistence type="predicted"/>
<evidence type="ECO:0000313" key="2">
    <source>
        <dbReference type="EMBL" id="OTA80940.1"/>
    </source>
</evidence>
<gene>
    <name evidence="2" type="ORF">BHL82_10270</name>
    <name evidence="3" type="ORF">BHL83_10455</name>
</gene>
<evidence type="ECO:0000313" key="4">
    <source>
        <dbReference type="Proteomes" id="UP000194219"/>
    </source>
</evidence>
<dbReference type="Proteomes" id="UP000194286">
    <property type="component" value="Unassembled WGS sequence"/>
</dbReference>
<dbReference type="EMBL" id="MIMV01000018">
    <property type="protein sequence ID" value="OTA92897.1"/>
    <property type="molecule type" value="Genomic_DNA"/>
</dbReference>
<comment type="caution">
    <text evidence="2">The sequence shown here is derived from an EMBL/GenBank/DDBJ whole genome shotgun (WGS) entry which is preliminary data.</text>
</comment>
<protein>
    <submittedName>
        <fullName evidence="2">Uncharacterized protein</fullName>
    </submittedName>
</protein>
<keyword evidence="1" id="KW-0175">Coiled coil</keyword>
<evidence type="ECO:0000256" key="1">
    <source>
        <dbReference type="SAM" id="Coils"/>
    </source>
</evidence>
<evidence type="ECO:0000313" key="3">
    <source>
        <dbReference type="EMBL" id="OTA92897.1"/>
    </source>
</evidence>
<dbReference type="EMBL" id="MIMU01000152">
    <property type="protein sequence ID" value="OTA80940.1"/>
    <property type="molecule type" value="Genomic_DNA"/>
</dbReference>
<reference evidence="3 4" key="2">
    <citation type="submission" date="2016-09" db="EMBL/GenBank/DDBJ databases">
        <title>Lactobacillus reuteri KLR3006, genome sequencing and assembly.</title>
        <authorList>
            <person name="Lee J.-Y."/>
            <person name="Kim E.B."/>
            <person name="Choi Y.-J."/>
        </authorList>
    </citation>
    <scope>NUCLEOTIDE SEQUENCE [LARGE SCALE GENOMIC DNA]</scope>
    <source>
        <strain evidence="3 4">KLR3006</strain>
    </source>
</reference>
<feature type="coiled-coil region" evidence="1">
    <location>
        <begin position="4"/>
        <end position="47"/>
    </location>
</feature>
<dbReference type="AlphaFoldDB" id="A0A1Y2UCV7"/>
<evidence type="ECO:0000313" key="5">
    <source>
        <dbReference type="Proteomes" id="UP000194286"/>
    </source>
</evidence>
<dbReference type="RefSeq" id="WP_086129128.1">
    <property type="nucleotide sequence ID" value="NZ_JBNPMR010000095.1"/>
</dbReference>
<sequence length="149" mass="17732">MADIEKMQAELQRLQEKQAVLKARQERQQARLNAEKRKQRNKRLIEKGAILEDIQAVAQGLEKAPKVPRVSKTEDPQGYEEYQAYKNYNHQKEVLSEKISPADSQEWLETLIDFRNWVSHFKFTDKETGQQESTWERYVRLQNQNNQRS</sequence>
<name>A0A1Y2UCV7_LIMRT</name>